<sequence length="111" mass="10914">MIAADIVLPREIALPTVSPARGIVIEALRTADVAAKTSAAVVRLAAAHRRVAAAASTTLAIVTCAASIVMPAKLGTALATMAGGGVGDPPVPAWCPASAGRRDSGCGLTSK</sequence>
<accession>A0A1H0LY28</accession>
<evidence type="ECO:0000313" key="2">
    <source>
        <dbReference type="Proteomes" id="UP000199691"/>
    </source>
</evidence>
<organism evidence="1 2">
    <name type="scientific">Lentzea jiangxiensis</name>
    <dbReference type="NCBI Taxonomy" id="641025"/>
    <lineage>
        <taxon>Bacteria</taxon>
        <taxon>Bacillati</taxon>
        <taxon>Actinomycetota</taxon>
        <taxon>Actinomycetes</taxon>
        <taxon>Pseudonocardiales</taxon>
        <taxon>Pseudonocardiaceae</taxon>
        <taxon>Lentzea</taxon>
    </lineage>
</organism>
<evidence type="ECO:0000313" key="1">
    <source>
        <dbReference type="EMBL" id="SDO73035.1"/>
    </source>
</evidence>
<gene>
    <name evidence="1" type="ORF">SAMN05421507_103498</name>
</gene>
<dbReference type="AlphaFoldDB" id="A0A1H0LY28"/>
<proteinExistence type="predicted"/>
<dbReference type="Proteomes" id="UP000199691">
    <property type="component" value="Unassembled WGS sequence"/>
</dbReference>
<name>A0A1H0LY28_9PSEU</name>
<dbReference type="RefSeq" id="WP_090097171.1">
    <property type="nucleotide sequence ID" value="NZ_FNIX01000003.1"/>
</dbReference>
<dbReference type="EMBL" id="FNIX01000003">
    <property type="protein sequence ID" value="SDO73035.1"/>
    <property type="molecule type" value="Genomic_DNA"/>
</dbReference>
<reference evidence="2" key="1">
    <citation type="submission" date="2016-10" db="EMBL/GenBank/DDBJ databases">
        <authorList>
            <person name="Varghese N."/>
            <person name="Submissions S."/>
        </authorList>
    </citation>
    <scope>NUCLEOTIDE SEQUENCE [LARGE SCALE GENOMIC DNA]</scope>
    <source>
        <strain evidence="2">CGMCC 4.6609</strain>
    </source>
</reference>
<protein>
    <submittedName>
        <fullName evidence="1">Uncharacterized protein</fullName>
    </submittedName>
</protein>
<keyword evidence="2" id="KW-1185">Reference proteome</keyword>